<gene>
    <name evidence="2" type="ORF">H696_05735</name>
</gene>
<feature type="region of interest" description="Disordered" evidence="1">
    <location>
        <begin position="347"/>
        <end position="420"/>
    </location>
</feature>
<dbReference type="Proteomes" id="UP000030693">
    <property type="component" value="Unassembled WGS sequence"/>
</dbReference>
<evidence type="ECO:0000313" key="3">
    <source>
        <dbReference type="Proteomes" id="UP000030693"/>
    </source>
</evidence>
<name>A0A058Z1H8_FONAL</name>
<protein>
    <submittedName>
        <fullName evidence="2">Uncharacterized protein</fullName>
    </submittedName>
</protein>
<feature type="compositionally biased region" description="Low complexity" evidence="1">
    <location>
        <begin position="290"/>
        <end position="299"/>
    </location>
</feature>
<feature type="compositionally biased region" description="Pro residues" evidence="1">
    <location>
        <begin position="1"/>
        <end position="16"/>
    </location>
</feature>
<proteinExistence type="predicted"/>
<sequence>MSQGNPTPPADFPPATTPAVGAGASAAPASSSGLSFRALSQFVSSVSRSVAVGAAAGAAVPPPSQPAAATPPAPGTAPGTAPAPVGANTPPADSDFLSWGSFAKQRLRSIVAGVDSFVVTLASDPIKSKPVRPEIDLAAGHRILDHYEAVWEILMRANLDIETKLKQCTQLSHQARSLVADHNAGIEHLARVAETSVPLIQKALNECASSVEAIAGQVFFLEEELNQLEEMKADFALHSWIAKRSEEWELNEIRILRQERSRIVATHESATGSLPKSGTLPSGVTQLSRAAPAVGTPAPAGGPGVGAAAAAHEPPSTGPATSDGSAPSGGVAARAESVASTEVIISGESAVSDDGGPPVEGSAVPVDHSPTSADKPAVLPEDPDVATEDPDVATEEPAAPSEPTAEGDSPIDEASSGASP</sequence>
<feature type="compositionally biased region" description="Pro residues" evidence="1">
    <location>
        <begin position="60"/>
        <end position="75"/>
    </location>
</feature>
<accession>A0A058Z1H8</accession>
<evidence type="ECO:0000256" key="1">
    <source>
        <dbReference type="SAM" id="MobiDB-lite"/>
    </source>
</evidence>
<feature type="region of interest" description="Disordered" evidence="1">
    <location>
        <begin position="1"/>
        <end position="30"/>
    </location>
</feature>
<feature type="compositionally biased region" description="Low complexity" evidence="1">
    <location>
        <begin position="76"/>
        <end position="90"/>
    </location>
</feature>
<dbReference type="RefSeq" id="XP_009497824.1">
    <property type="nucleotide sequence ID" value="XM_009499549.1"/>
</dbReference>
<feature type="compositionally biased region" description="Acidic residues" evidence="1">
    <location>
        <begin position="381"/>
        <end position="394"/>
    </location>
</feature>
<feature type="compositionally biased region" description="Polar residues" evidence="1">
    <location>
        <begin position="268"/>
        <end position="288"/>
    </location>
</feature>
<dbReference type="AlphaFoldDB" id="A0A058Z1H8"/>
<reference evidence="2" key="1">
    <citation type="submission" date="2013-04" db="EMBL/GenBank/DDBJ databases">
        <title>The Genome Sequence of Fonticula alba ATCC 38817.</title>
        <authorList>
            <consortium name="The Broad Institute Genomics Platform"/>
            <person name="Russ C."/>
            <person name="Cuomo C."/>
            <person name="Burger G."/>
            <person name="Gray M.W."/>
            <person name="Holland P.W.H."/>
            <person name="King N."/>
            <person name="Lang F.B.F."/>
            <person name="Roger A.J."/>
            <person name="Ruiz-Trillo I."/>
            <person name="Brown M."/>
            <person name="Walker B."/>
            <person name="Young S."/>
            <person name="Zeng Q."/>
            <person name="Gargeya S."/>
            <person name="Fitzgerald M."/>
            <person name="Haas B."/>
            <person name="Abouelleil A."/>
            <person name="Allen A.W."/>
            <person name="Alvarado L."/>
            <person name="Arachchi H.M."/>
            <person name="Berlin A.M."/>
            <person name="Chapman S.B."/>
            <person name="Gainer-Dewar J."/>
            <person name="Goldberg J."/>
            <person name="Griggs A."/>
            <person name="Gujja S."/>
            <person name="Hansen M."/>
            <person name="Howarth C."/>
            <person name="Imamovic A."/>
            <person name="Ireland A."/>
            <person name="Larimer J."/>
            <person name="McCowan C."/>
            <person name="Murphy C."/>
            <person name="Pearson M."/>
            <person name="Poon T.W."/>
            <person name="Priest M."/>
            <person name="Roberts A."/>
            <person name="Saif S."/>
            <person name="Shea T."/>
            <person name="Sisk P."/>
            <person name="Sykes S."/>
            <person name="Wortman J."/>
            <person name="Nusbaum C."/>
            <person name="Birren B."/>
        </authorList>
    </citation>
    <scope>NUCLEOTIDE SEQUENCE [LARGE SCALE GENOMIC DNA]</scope>
    <source>
        <strain evidence="2">ATCC 38817</strain>
    </source>
</reference>
<feature type="region of interest" description="Disordered" evidence="1">
    <location>
        <begin position="267"/>
        <end position="335"/>
    </location>
</feature>
<dbReference type="STRING" id="691883.A0A058Z1H8"/>
<dbReference type="EMBL" id="KB932213">
    <property type="protein sequence ID" value="KCV67793.1"/>
    <property type="molecule type" value="Genomic_DNA"/>
</dbReference>
<feature type="region of interest" description="Disordered" evidence="1">
    <location>
        <begin position="57"/>
        <end position="90"/>
    </location>
</feature>
<evidence type="ECO:0000313" key="2">
    <source>
        <dbReference type="EMBL" id="KCV67793.1"/>
    </source>
</evidence>
<feature type="compositionally biased region" description="Low complexity" evidence="1">
    <location>
        <begin position="17"/>
        <end position="30"/>
    </location>
</feature>
<dbReference type="GeneID" id="20530460"/>
<feature type="compositionally biased region" description="Low complexity" evidence="1">
    <location>
        <begin position="395"/>
        <end position="406"/>
    </location>
</feature>
<keyword evidence="3" id="KW-1185">Reference proteome</keyword>
<organism evidence="2">
    <name type="scientific">Fonticula alba</name>
    <name type="common">Slime mold</name>
    <dbReference type="NCBI Taxonomy" id="691883"/>
    <lineage>
        <taxon>Eukaryota</taxon>
        <taxon>Rotosphaerida</taxon>
        <taxon>Fonticulaceae</taxon>
        <taxon>Fonticula</taxon>
    </lineage>
</organism>